<dbReference type="OrthoDB" id="7188375at2"/>
<dbReference type="PANTHER" id="PTHR33653">
    <property type="entry name" value="RIBONUCLEASE VAPC2"/>
    <property type="match status" value="1"/>
</dbReference>
<evidence type="ECO:0000313" key="9">
    <source>
        <dbReference type="EMBL" id="PAK76859.1"/>
    </source>
</evidence>
<dbReference type="Proteomes" id="UP000216151">
    <property type="component" value="Unassembled WGS sequence"/>
</dbReference>
<evidence type="ECO:0000256" key="6">
    <source>
        <dbReference type="ARBA" id="ARBA00022842"/>
    </source>
</evidence>
<dbReference type="GO" id="GO:0004518">
    <property type="term" value="F:nuclease activity"/>
    <property type="evidence" value="ECO:0007669"/>
    <property type="project" value="UniProtKB-KW"/>
</dbReference>
<dbReference type="InterPro" id="IPR050556">
    <property type="entry name" value="Type_II_TA_system_RNase"/>
</dbReference>
<protein>
    <recommendedName>
        <fullName evidence="8">PIN domain-containing protein</fullName>
    </recommendedName>
</protein>
<dbReference type="Gene3D" id="3.40.50.1010">
    <property type="entry name" value="5'-nuclease"/>
    <property type="match status" value="1"/>
</dbReference>
<keyword evidence="4" id="KW-0479">Metal-binding</keyword>
<keyword evidence="6" id="KW-0460">Magnesium</keyword>
<dbReference type="SUPFAM" id="SSF88723">
    <property type="entry name" value="PIN domain-like"/>
    <property type="match status" value="1"/>
</dbReference>
<dbReference type="GO" id="GO:0016787">
    <property type="term" value="F:hydrolase activity"/>
    <property type="evidence" value="ECO:0007669"/>
    <property type="project" value="UniProtKB-KW"/>
</dbReference>
<dbReference type="InterPro" id="IPR029060">
    <property type="entry name" value="PIN-like_dom_sf"/>
</dbReference>
<evidence type="ECO:0000256" key="5">
    <source>
        <dbReference type="ARBA" id="ARBA00022801"/>
    </source>
</evidence>
<evidence type="ECO:0000256" key="2">
    <source>
        <dbReference type="ARBA" id="ARBA00022649"/>
    </source>
</evidence>
<comment type="caution">
    <text evidence="9">The sequence shown here is derived from an EMBL/GenBank/DDBJ whole genome shotgun (WGS) entry which is preliminary data.</text>
</comment>
<keyword evidence="3" id="KW-0540">Nuclease</keyword>
<evidence type="ECO:0000256" key="4">
    <source>
        <dbReference type="ARBA" id="ARBA00022723"/>
    </source>
</evidence>
<evidence type="ECO:0000256" key="3">
    <source>
        <dbReference type="ARBA" id="ARBA00022722"/>
    </source>
</evidence>
<evidence type="ECO:0000313" key="10">
    <source>
        <dbReference type="Proteomes" id="UP000216151"/>
    </source>
</evidence>
<keyword evidence="5" id="KW-0378">Hydrolase</keyword>
<keyword evidence="2" id="KW-1277">Toxin-antitoxin system</keyword>
<dbReference type="EMBL" id="NCXK01000039">
    <property type="protein sequence ID" value="PAK76859.1"/>
    <property type="molecule type" value="Genomic_DNA"/>
</dbReference>
<organism evidence="9 10">
    <name type="scientific">Acetobacter fabarum</name>
    <dbReference type="NCBI Taxonomy" id="483199"/>
    <lineage>
        <taxon>Bacteria</taxon>
        <taxon>Pseudomonadati</taxon>
        <taxon>Pseudomonadota</taxon>
        <taxon>Alphaproteobacteria</taxon>
        <taxon>Acetobacterales</taxon>
        <taxon>Acetobacteraceae</taxon>
        <taxon>Acetobacter</taxon>
    </lineage>
</organism>
<comment type="similarity">
    <text evidence="7">Belongs to the PINc/VapC protein family.</text>
</comment>
<gene>
    <name evidence="9" type="ORF">B8X00_12770</name>
</gene>
<dbReference type="InterPro" id="IPR002716">
    <property type="entry name" value="PIN_dom"/>
</dbReference>
<feature type="domain" description="PIN" evidence="8">
    <location>
        <begin position="6"/>
        <end position="127"/>
    </location>
</feature>
<reference evidence="9 10" key="1">
    <citation type="submission" date="2017-04" db="EMBL/GenBank/DDBJ databases">
        <title>Kefir bacterial isolates.</title>
        <authorList>
            <person name="Kim Y."/>
            <person name="Blasche S."/>
            <person name="Patil K.R."/>
        </authorList>
    </citation>
    <scope>NUCLEOTIDE SEQUENCE [LARGE SCALE GENOMIC DNA]</scope>
    <source>
        <strain evidence="9 10">KR</strain>
    </source>
</reference>
<dbReference type="Pfam" id="PF01850">
    <property type="entry name" value="PIN"/>
    <property type="match status" value="1"/>
</dbReference>
<name>A0A269XUL7_9PROT</name>
<dbReference type="AlphaFoldDB" id="A0A269XUL7"/>
<comment type="cofactor">
    <cofactor evidence="1">
        <name>Mg(2+)</name>
        <dbReference type="ChEBI" id="CHEBI:18420"/>
    </cofactor>
</comment>
<evidence type="ECO:0000256" key="1">
    <source>
        <dbReference type="ARBA" id="ARBA00001946"/>
    </source>
</evidence>
<evidence type="ECO:0000256" key="7">
    <source>
        <dbReference type="ARBA" id="ARBA00038093"/>
    </source>
</evidence>
<dbReference type="PANTHER" id="PTHR33653:SF1">
    <property type="entry name" value="RIBONUCLEASE VAPC2"/>
    <property type="match status" value="1"/>
</dbReference>
<evidence type="ECO:0000259" key="8">
    <source>
        <dbReference type="Pfam" id="PF01850"/>
    </source>
</evidence>
<dbReference type="GO" id="GO:0046872">
    <property type="term" value="F:metal ion binding"/>
    <property type="evidence" value="ECO:0007669"/>
    <property type="project" value="UniProtKB-KW"/>
</dbReference>
<sequence length="151" mass="17113">MSRLLYLIDTNVFSAMGSKGNANVKAWLDTVDDDQYRISPIVYQEMRHGREKQLADLIRKNQDTSQVANYLAALDRFEQDFEDRQVPITMAISAEVARMLGAKSKNYCDVVLAATARIHGLIVVTRNVKDFTGRDVDLLNPFDLNPQVQHV</sequence>
<proteinExistence type="inferred from homology"/>
<accession>A0A269XUL7</accession>
<keyword evidence="10" id="KW-1185">Reference proteome</keyword>